<dbReference type="Pfam" id="PF07277">
    <property type="entry name" value="SapC"/>
    <property type="match status" value="1"/>
</dbReference>
<comment type="caution">
    <text evidence="1">The sequence shown here is derived from an EMBL/GenBank/DDBJ whole genome shotgun (WGS) entry which is preliminary data.</text>
</comment>
<name>A0ABT3SQR0_9GAMM</name>
<keyword evidence="2" id="KW-1185">Reference proteome</keyword>
<dbReference type="RefSeq" id="WP_279251074.1">
    <property type="nucleotide sequence ID" value="NZ_SHNP01000001.1"/>
</dbReference>
<dbReference type="InterPro" id="IPR010836">
    <property type="entry name" value="SapC"/>
</dbReference>
<sequence>MPNYQLVNNIDHQATRVITARGAQYGDDVMFTMTFPSEMRSVQACYPILIYKDPDNGEFYPVAVFGFAQGENLFLEGDCWNNSYIPIMIRRPPFLIGFQKPNPATEAQRVLTIDMNHPRVSESEGEALFLPQGGKSPFLETMADMLEAIHSGNEDNKAFMALLVKLDLVESITLDITLNDQSKNQLQGFYTLDDEKLQTLSSDALEELKNSGFLLPAFMMAASQSQLGKLIRLRNDKASV</sequence>
<organism evidence="1 2">
    <name type="scientific">Candidatus Seongchinamella marina</name>
    <dbReference type="NCBI Taxonomy" id="2518990"/>
    <lineage>
        <taxon>Bacteria</taxon>
        <taxon>Pseudomonadati</taxon>
        <taxon>Pseudomonadota</taxon>
        <taxon>Gammaproteobacteria</taxon>
        <taxon>Cellvibrionales</taxon>
        <taxon>Halieaceae</taxon>
        <taxon>Seongchinamella</taxon>
    </lineage>
</organism>
<dbReference type="EMBL" id="SHNP01000001">
    <property type="protein sequence ID" value="MCX2972005.1"/>
    <property type="molecule type" value="Genomic_DNA"/>
</dbReference>
<accession>A0ABT3SQR0</accession>
<evidence type="ECO:0000313" key="1">
    <source>
        <dbReference type="EMBL" id="MCX2972005.1"/>
    </source>
</evidence>
<protein>
    <submittedName>
        <fullName evidence="1">Multidrug transporter</fullName>
    </submittedName>
</protein>
<reference evidence="1" key="1">
    <citation type="submission" date="2019-02" db="EMBL/GenBank/DDBJ databases">
        <authorList>
            <person name="Li S.-H."/>
        </authorList>
    </citation>
    <scope>NUCLEOTIDE SEQUENCE</scope>
    <source>
        <strain evidence="1">IMCC8485</strain>
    </source>
</reference>
<evidence type="ECO:0000313" key="2">
    <source>
        <dbReference type="Proteomes" id="UP001143307"/>
    </source>
</evidence>
<gene>
    <name evidence="1" type="ORF">EYC87_00210</name>
</gene>
<proteinExistence type="predicted"/>
<dbReference type="Proteomes" id="UP001143307">
    <property type="component" value="Unassembled WGS sequence"/>
</dbReference>